<keyword evidence="2" id="KW-1185">Reference proteome</keyword>
<proteinExistence type="predicted"/>
<gene>
    <name evidence="1" type="ORF">RsS93_26040</name>
</gene>
<comment type="caution">
    <text evidence="1">The sequence shown here is derived from an EMBL/GenBank/DDBJ whole genome shotgun (WGS) entry which is preliminary data.</text>
</comment>
<dbReference type="EMBL" id="BLAJ01000003">
    <property type="protein sequence ID" value="GES49990.1"/>
    <property type="molecule type" value="Genomic_DNA"/>
</dbReference>
<protein>
    <recommendedName>
        <fullName evidence="3">TIGR04255 family protein</fullName>
    </recommendedName>
</protein>
<reference evidence="1 2" key="1">
    <citation type="journal article" date="2020" name="Genome Biol. Evol.">
        <title>Rhizobium dioscoreae sp. nov., a plant growth-promoting bacterium isolated from yam (Dioscorea species).</title>
        <authorList>
            <person name="Ouyabe M."/>
            <person name="Tanaka N."/>
            <person name="Shiwa Y."/>
            <person name="Fujita N."/>
            <person name="Kikuno H."/>
            <person name="Babil P."/>
            <person name="Shiwachi H."/>
        </authorList>
    </citation>
    <scope>NUCLEOTIDE SEQUENCE [LARGE SCALE GENOMIC DNA]</scope>
    <source>
        <strain evidence="1 2">S-93</strain>
    </source>
</reference>
<evidence type="ECO:0000313" key="1">
    <source>
        <dbReference type="EMBL" id="GES49990.1"/>
    </source>
</evidence>
<evidence type="ECO:0008006" key="3">
    <source>
        <dbReference type="Google" id="ProtNLM"/>
    </source>
</evidence>
<name>A0ABQ0Z3E3_9HYPH</name>
<accession>A0ABQ0Z3E3</accession>
<sequence>MTHNKNFDPLHGKHVDHVPLKNAPLVKVLAQVRFPDVTVTPDPQFVSGFQQAIRRRYPTVRQEATPHFVFGPGGVQVTPNPVWRFIDPSNVWRVSLTPTFLTLETERYGSGHDFAERFRTLLQDLGETISPSHVNRIGIRYVDQVELVDGLRIEELLHPHMNEITGALKGVRHMVSELEAETTEGGVLARWGQLPADGSHDPEMMPAKDVPSWFLDVDSFSSYESNLLEYRVEEISSITTSLANRAYDFFRWCVNDKFLEHFGKDA</sequence>
<dbReference type="InterPro" id="IPR026349">
    <property type="entry name" value="CHP04255"/>
</dbReference>
<dbReference type="NCBIfam" id="TIGR04255">
    <property type="entry name" value="sporadTIGR04255"/>
    <property type="match status" value="1"/>
</dbReference>
<dbReference type="RefSeq" id="WP_152093509.1">
    <property type="nucleotide sequence ID" value="NZ_BLAJ01000003.1"/>
</dbReference>
<organism evidence="1 2">
    <name type="scientific">Rhizobium dioscoreae</name>
    <dbReference type="NCBI Taxonomy" id="2653122"/>
    <lineage>
        <taxon>Bacteria</taxon>
        <taxon>Pseudomonadati</taxon>
        <taxon>Pseudomonadota</taxon>
        <taxon>Alphaproteobacteria</taxon>
        <taxon>Hyphomicrobiales</taxon>
        <taxon>Rhizobiaceae</taxon>
        <taxon>Rhizobium/Agrobacterium group</taxon>
        <taxon>Rhizobium</taxon>
    </lineage>
</organism>
<dbReference type="Proteomes" id="UP000390335">
    <property type="component" value="Unassembled WGS sequence"/>
</dbReference>
<evidence type="ECO:0000313" key="2">
    <source>
        <dbReference type="Proteomes" id="UP000390335"/>
    </source>
</evidence>